<dbReference type="Proteomes" id="UP000184512">
    <property type="component" value="Unassembled WGS sequence"/>
</dbReference>
<evidence type="ECO:0008006" key="4">
    <source>
        <dbReference type="Google" id="ProtNLM"/>
    </source>
</evidence>
<evidence type="ECO:0000313" key="3">
    <source>
        <dbReference type="Proteomes" id="UP000184512"/>
    </source>
</evidence>
<gene>
    <name evidence="2" type="ORF">SAMN02745244_02458</name>
</gene>
<evidence type="ECO:0000313" key="2">
    <source>
        <dbReference type="EMBL" id="SHJ41734.1"/>
    </source>
</evidence>
<feature type="chain" id="PRO_5013200756" description="WxL domain surface cell wall-binding" evidence="1">
    <location>
        <begin position="25"/>
        <end position="209"/>
    </location>
</feature>
<protein>
    <recommendedName>
        <fullName evidence="4">WxL domain surface cell wall-binding</fullName>
    </recommendedName>
</protein>
<dbReference type="AlphaFoldDB" id="A0A1M6J4T5"/>
<dbReference type="STRING" id="1123357.SAMN02745244_02458"/>
<proteinExistence type="predicted"/>
<keyword evidence="1" id="KW-0732">Signal</keyword>
<reference evidence="2 3" key="1">
    <citation type="submission" date="2016-11" db="EMBL/GenBank/DDBJ databases">
        <authorList>
            <person name="Jaros S."/>
            <person name="Januszkiewicz K."/>
            <person name="Wedrychowicz H."/>
        </authorList>
    </citation>
    <scope>NUCLEOTIDE SEQUENCE [LARGE SCALE GENOMIC DNA]</scope>
    <source>
        <strain evidence="2 3">DSM 12906</strain>
    </source>
</reference>
<feature type="signal peptide" evidence="1">
    <location>
        <begin position="1"/>
        <end position="24"/>
    </location>
</feature>
<dbReference type="EMBL" id="FQZG01000047">
    <property type="protein sequence ID" value="SHJ41734.1"/>
    <property type="molecule type" value="Genomic_DNA"/>
</dbReference>
<dbReference type="OrthoDB" id="3696279at2"/>
<evidence type="ECO:0000256" key="1">
    <source>
        <dbReference type="SAM" id="SignalP"/>
    </source>
</evidence>
<accession>A0A1M6J4T5</accession>
<name>A0A1M6J4T5_9ACTN</name>
<organism evidence="2 3">
    <name type="scientific">Tessaracoccus bendigoensis DSM 12906</name>
    <dbReference type="NCBI Taxonomy" id="1123357"/>
    <lineage>
        <taxon>Bacteria</taxon>
        <taxon>Bacillati</taxon>
        <taxon>Actinomycetota</taxon>
        <taxon>Actinomycetes</taxon>
        <taxon>Propionibacteriales</taxon>
        <taxon>Propionibacteriaceae</taxon>
        <taxon>Tessaracoccus</taxon>
    </lineage>
</organism>
<sequence>MKSFATRTSIAAVGGLLVAGVGLAAVADTQHGPDQGVDVNVSIEAIDEPGVLAMTVADDAVTLTETASSDPTAREFEGTLPTVTVTDTRTADEIGDGYFWYVVGQASDFTGPAALGAKDLGWTPYLIDDDSDGQVVAGEEVAPELDTAAAPDNVGLVDRELLAMAMDSAGVVDAGSWSAQADLRLKTPIDQAAGDYTSVLTLSLWEDAF</sequence>
<dbReference type="RefSeq" id="WP_073188706.1">
    <property type="nucleotide sequence ID" value="NZ_FQZG01000047.1"/>
</dbReference>
<keyword evidence="3" id="KW-1185">Reference proteome</keyword>